<evidence type="ECO:0000313" key="1">
    <source>
        <dbReference type="EMBL" id="KAJ8664296.1"/>
    </source>
</evidence>
<comment type="caution">
    <text evidence="1">The sequence shown here is derived from an EMBL/GenBank/DDBJ whole genome shotgun (WGS) entry which is preliminary data.</text>
</comment>
<evidence type="ECO:0000313" key="2">
    <source>
        <dbReference type="Proteomes" id="UP001239111"/>
    </source>
</evidence>
<dbReference type="Proteomes" id="UP001239111">
    <property type="component" value="Chromosome 4"/>
</dbReference>
<sequence>MNAQFLENRLPDDLEKVMDNPKFSDFTLCTPKSEFKVHKVILMARSPVFAAMFEQNMKENQENYAKITDIDDDVLKEVLRYMYCAKVEHMDVNASERERCNKTVEIYEDVSNPVVTPETWGKPLTCWYRFRSFKNTPRDWILRVRFKKFKVGTLVNATTCLGGYMQVSHEKKNTRELFSESLYCDAAHGLKFGICDSMFGLIFRGINLTKTNLKMHKRDK</sequence>
<protein>
    <submittedName>
        <fullName evidence="1">Uncharacterized protein</fullName>
    </submittedName>
</protein>
<organism evidence="1 2">
    <name type="scientific">Eretmocerus hayati</name>
    <dbReference type="NCBI Taxonomy" id="131215"/>
    <lineage>
        <taxon>Eukaryota</taxon>
        <taxon>Metazoa</taxon>
        <taxon>Ecdysozoa</taxon>
        <taxon>Arthropoda</taxon>
        <taxon>Hexapoda</taxon>
        <taxon>Insecta</taxon>
        <taxon>Pterygota</taxon>
        <taxon>Neoptera</taxon>
        <taxon>Endopterygota</taxon>
        <taxon>Hymenoptera</taxon>
        <taxon>Apocrita</taxon>
        <taxon>Proctotrupomorpha</taxon>
        <taxon>Chalcidoidea</taxon>
        <taxon>Aphelinidae</taxon>
        <taxon>Aphelininae</taxon>
        <taxon>Eretmocerus</taxon>
    </lineage>
</organism>
<accession>A0ACC2N023</accession>
<name>A0ACC2N023_9HYME</name>
<keyword evidence="2" id="KW-1185">Reference proteome</keyword>
<proteinExistence type="predicted"/>
<reference evidence="1" key="1">
    <citation type="submission" date="2023-04" db="EMBL/GenBank/DDBJ databases">
        <title>A chromosome-level genome assembly of the parasitoid wasp Eretmocerus hayati.</title>
        <authorList>
            <person name="Zhong Y."/>
            <person name="Liu S."/>
            <person name="Liu Y."/>
        </authorList>
    </citation>
    <scope>NUCLEOTIDE SEQUENCE</scope>
    <source>
        <strain evidence="1">ZJU_SS_LIU_2023</strain>
    </source>
</reference>
<dbReference type="EMBL" id="CM056744">
    <property type="protein sequence ID" value="KAJ8664296.1"/>
    <property type="molecule type" value="Genomic_DNA"/>
</dbReference>
<gene>
    <name evidence="1" type="ORF">QAD02_005958</name>
</gene>